<reference evidence="1 2" key="1">
    <citation type="submission" date="2021-03" db="EMBL/GenBank/DDBJ databases">
        <title>Lysobacter sp. nov. isolated from soil of gangwondo yeongwol, south Korea.</title>
        <authorList>
            <person name="Kim K.R."/>
            <person name="Kim K.H."/>
            <person name="Jeon C.O."/>
        </authorList>
    </citation>
    <scope>NUCLEOTIDE SEQUENCE [LARGE SCALE GENOMIC DNA]</scope>
    <source>
        <strain evidence="1 2">R19</strain>
    </source>
</reference>
<dbReference type="KEGG" id="lsf:I8J32_013905"/>
<dbReference type="AlphaFoldDB" id="A0A974XZK0"/>
<name>A0A974XZK0_9GAMM</name>
<evidence type="ECO:0000313" key="1">
    <source>
        <dbReference type="EMBL" id="QSX77808.1"/>
    </source>
</evidence>
<accession>A0A974XZK0</accession>
<gene>
    <name evidence="1" type="ORF">I8J32_013905</name>
</gene>
<evidence type="ECO:0000313" key="2">
    <source>
        <dbReference type="Proteomes" id="UP000639274"/>
    </source>
</evidence>
<proteinExistence type="predicted"/>
<organism evidence="1 2">
    <name type="scientific">Agrilutibacter solisilvae</name>
    <dbReference type="NCBI Taxonomy" id="2763317"/>
    <lineage>
        <taxon>Bacteria</taxon>
        <taxon>Pseudomonadati</taxon>
        <taxon>Pseudomonadota</taxon>
        <taxon>Gammaproteobacteria</taxon>
        <taxon>Lysobacterales</taxon>
        <taxon>Lysobacteraceae</taxon>
        <taxon>Agrilutibacter</taxon>
    </lineage>
</organism>
<keyword evidence="2" id="KW-1185">Reference proteome</keyword>
<protein>
    <submittedName>
        <fullName evidence="1">Uncharacterized protein</fullName>
    </submittedName>
</protein>
<dbReference type="RefSeq" id="WP_200615661.1">
    <property type="nucleotide sequence ID" value="NZ_CP071518.1"/>
</dbReference>
<dbReference type="EMBL" id="CP071518">
    <property type="protein sequence ID" value="QSX77808.1"/>
    <property type="molecule type" value="Genomic_DNA"/>
</dbReference>
<dbReference type="Proteomes" id="UP000639274">
    <property type="component" value="Chromosome"/>
</dbReference>
<sequence>MAKESLRPLTSQELYDLLGVSEGVVLVAGQALATWADLYEIVPPSALEMGVTYDIDFLGTATQASDHASGLAVQFRDQVEFIEASIDDPTPNSAVILLKDLNGRTEPIIIDYLRALQGYTAQDEEKLRAIAVRATIWGRDVLIMHPFDCLKSRLHNVATLPSKQNEMGYAQLRLAIRVLSAHLKSECEEGNERNVALPLAERVISLASSPHGLNIWHGQGIDLLEAIPVDSYCPAFQQERWPRALAAVAEKRERRLRAIHGGRRDGN</sequence>